<dbReference type="EMBL" id="JAPDRP010000010">
    <property type="protein sequence ID" value="KAJ9644092.1"/>
    <property type="molecule type" value="Genomic_DNA"/>
</dbReference>
<sequence length="667" mass="73107">MADVQAQTFPPSNHAIANPASQATQPSVNGGPTGQQDSATAAITATTQQTAAATGSQATAQAVPRTQGILYSTPAVNAEIQPTEEEGDMAPESMDIDGAGSELEDDEEEVRRRAELLEAGARNLGESLASSTSTVPKPITKIYRGAYSIVRSWFVTGLNQQQKSRLAMINRKIRQWNSENLTYNGTERQPETDYFPVNELYPQVRLLKEAVEKIDALPAGSPEREAAVSRVTSASFGFLQLLQAKGLPWQQVIHKDYVDKFTNVLTEPAAINYQRQSGLPVLQTLLVPTIEQKEIMLKAKEPLIRVVREGLGAAEELMGLGMLNAEVQRVNQENGIPQGDHNLPAVELLRADDQAKILLLAKLQASKQLGYKSVTDAVHSTRSLPPIEDTTHETDSGEPPTEVELQRVTPSTSDLSLFVQDNDVTMVDASTTSSDSEAQSATGATASSTASSTPPTSNAQAQSVDSSGAQDTPPTSNPETQPTDELDSSVFERIRDRRELPTGNDLRTDFGKVTHTRRAGKDRYRVIVNAGTDERPFFHVLPGSEFPTDVAEEYYHATGSESDYLPRNRRKFVAKVMYIVEVFGSGNAGRKPITYYWTVFKPDPAHPEYPLRIGLQDRTLSSWLGRNKRRSGELNCRTNARKSANTTRMSNPGNCIQIRKNHLLHKI</sequence>
<keyword evidence="2" id="KW-1185">Reference proteome</keyword>
<evidence type="ECO:0000313" key="1">
    <source>
        <dbReference type="EMBL" id="KAJ9644092.1"/>
    </source>
</evidence>
<comment type="caution">
    <text evidence="1">The sequence shown here is derived from an EMBL/GenBank/DDBJ whole genome shotgun (WGS) entry which is preliminary data.</text>
</comment>
<name>A0ACC2Z8N3_9PEZI</name>
<evidence type="ECO:0000313" key="2">
    <source>
        <dbReference type="Proteomes" id="UP001172680"/>
    </source>
</evidence>
<gene>
    <name evidence="1" type="ORF">H2199_003960</name>
</gene>
<protein>
    <submittedName>
        <fullName evidence="1">Uncharacterized protein</fullName>
    </submittedName>
</protein>
<proteinExistence type="predicted"/>
<reference evidence="1" key="1">
    <citation type="submission" date="2022-10" db="EMBL/GenBank/DDBJ databases">
        <title>Culturing micro-colonial fungi from biological soil crusts in the Mojave desert and describing Neophaeococcomyces mojavensis, and introducing the new genera and species Taxawa tesnikishii.</title>
        <authorList>
            <person name="Kurbessoian T."/>
            <person name="Stajich J.E."/>
        </authorList>
    </citation>
    <scope>NUCLEOTIDE SEQUENCE</scope>
    <source>
        <strain evidence="1">JES_115</strain>
    </source>
</reference>
<dbReference type="Proteomes" id="UP001172680">
    <property type="component" value="Unassembled WGS sequence"/>
</dbReference>
<organism evidence="1 2">
    <name type="scientific">Coniosporium tulheliwenetii</name>
    <dbReference type="NCBI Taxonomy" id="3383036"/>
    <lineage>
        <taxon>Eukaryota</taxon>
        <taxon>Fungi</taxon>
        <taxon>Dikarya</taxon>
        <taxon>Ascomycota</taxon>
        <taxon>Pezizomycotina</taxon>
        <taxon>Dothideomycetes</taxon>
        <taxon>Dothideomycetes incertae sedis</taxon>
        <taxon>Coniosporium</taxon>
    </lineage>
</organism>
<accession>A0ACC2Z8N3</accession>